<dbReference type="Gene3D" id="1.50.10.20">
    <property type="match status" value="1"/>
</dbReference>
<dbReference type="FunCoup" id="A0A2K3CXC6">
    <property type="interactions" value="2058"/>
</dbReference>
<reference evidence="11 12" key="1">
    <citation type="journal article" date="2007" name="Science">
        <title>The Chlamydomonas genome reveals the evolution of key animal and plant functions.</title>
        <authorList>
            <person name="Merchant S.S."/>
            <person name="Prochnik S.E."/>
            <person name="Vallon O."/>
            <person name="Harris E.H."/>
            <person name="Karpowicz S.J."/>
            <person name="Witman G.B."/>
            <person name="Terry A."/>
            <person name="Salamov A."/>
            <person name="Fritz-Laylin L.K."/>
            <person name="Marechal-Drouard L."/>
            <person name="Marshall W.F."/>
            <person name="Qu L.H."/>
            <person name="Nelson D.R."/>
            <person name="Sanderfoot A.A."/>
            <person name="Spalding M.H."/>
            <person name="Kapitonov V.V."/>
            <person name="Ren Q."/>
            <person name="Ferris P."/>
            <person name="Lindquist E."/>
            <person name="Shapiro H."/>
            <person name="Lucas S.M."/>
            <person name="Grimwood J."/>
            <person name="Schmutz J."/>
            <person name="Cardol P."/>
            <person name="Cerutti H."/>
            <person name="Chanfreau G."/>
            <person name="Chen C.L."/>
            <person name="Cognat V."/>
            <person name="Croft M.T."/>
            <person name="Dent R."/>
            <person name="Dutcher S."/>
            <person name="Fernandez E."/>
            <person name="Fukuzawa H."/>
            <person name="Gonzalez-Ballester D."/>
            <person name="Gonzalez-Halphen D."/>
            <person name="Hallmann A."/>
            <person name="Hanikenne M."/>
            <person name="Hippler M."/>
            <person name="Inwood W."/>
            <person name="Jabbari K."/>
            <person name="Kalanon M."/>
            <person name="Kuras R."/>
            <person name="Lefebvre P.A."/>
            <person name="Lemaire S.D."/>
            <person name="Lobanov A.V."/>
            <person name="Lohr M."/>
            <person name="Manuell A."/>
            <person name="Meier I."/>
            <person name="Mets L."/>
            <person name="Mittag M."/>
            <person name="Mittelmeier T."/>
            <person name="Moroney J.V."/>
            <person name="Moseley J."/>
            <person name="Napoli C."/>
            <person name="Nedelcu A.M."/>
            <person name="Niyogi K."/>
            <person name="Novoselov S.V."/>
            <person name="Paulsen I.T."/>
            <person name="Pazour G."/>
            <person name="Purton S."/>
            <person name="Ral J.P."/>
            <person name="Riano-Pachon D.M."/>
            <person name="Riekhof W."/>
            <person name="Rymarquis L."/>
            <person name="Schroda M."/>
            <person name="Stern D."/>
            <person name="Umen J."/>
            <person name="Willows R."/>
            <person name="Wilson N."/>
            <person name="Zimmer S.L."/>
            <person name="Allmer J."/>
            <person name="Balk J."/>
            <person name="Bisova K."/>
            <person name="Chen C.J."/>
            <person name="Elias M."/>
            <person name="Gendler K."/>
            <person name="Hauser C."/>
            <person name="Lamb M.R."/>
            <person name="Ledford H."/>
            <person name="Long J.C."/>
            <person name="Minagawa J."/>
            <person name="Page M.D."/>
            <person name="Pan J."/>
            <person name="Pootakham W."/>
            <person name="Roje S."/>
            <person name="Rose A."/>
            <person name="Stahlberg E."/>
            <person name="Terauchi A.M."/>
            <person name="Yang P."/>
            <person name="Ball S."/>
            <person name="Bowler C."/>
            <person name="Dieckmann C.L."/>
            <person name="Gladyshev V.N."/>
            <person name="Green P."/>
            <person name="Jorgensen R."/>
            <person name="Mayfield S."/>
            <person name="Mueller-Roeber B."/>
            <person name="Rajamani S."/>
            <person name="Sayre R.T."/>
            <person name="Brokstein P."/>
            <person name="Dubchak I."/>
            <person name="Goodstein D."/>
            <person name="Hornick L."/>
            <person name="Huang Y.W."/>
            <person name="Jhaveri J."/>
            <person name="Luo Y."/>
            <person name="Martinez D."/>
            <person name="Ngau W.C."/>
            <person name="Otillar B."/>
            <person name="Poliakov A."/>
            <person name="Porter A."/>
            <person name="Szajkowski L."/>
            <person name="Werner G."/>
            <person name="Zhou K."/>
            <person name="Grigoriev I.V."/>
            <person name="Rokhsar D.S."/>
            <person name="Grossman A.R."/>
        </authorList>
    </citation>
    <scope>NUCLEOTIDE SEQUENCE [LARGE SCALE GENOMIC DNA]</scope>
    <source>
        <strain evidence="12">CC-503</strain>
    </source>
</reference>
<comment type="similarity">
    <text evidence="1 9">Belongs to the protein prenyltransferase subunit beta family.</text>
</comment>
<evidence type="ECO:0000256" key="1">
    <source>
        <dbReference type="ARBA" id="ARBA00010497"/>
    </source>
</evidence>
<keyword evidence="7" id="KW-0677">Repeat</keyword>
<protein>
    <recommendedName>
        <fullName evidence="3 9">Protein farnesyltransferase subunit beta</fullName>
        <shortName evidence="9">FTase-beta</shortName>
        <ecNumber evidence="2 9">2.5.1.58</ecNumber>
    </recommendedName>
</protein>
<comment type="cofactor">
    <cofactor evidence="9">
        <name>Zn(2+)</name>
        <dbReference type="ChEBI" id="CHEBI:29105"/>
    </cofactor>
    <text evidence="9">Binds 1 zinc ion per subunit.</text>
</comment>
<organism evidence="11 12">
    <name type="scientific">Chlamydomonas reinhardtii</name>
    <name type="common">Chlamydomonas smithii</name>
    <dbReference type="NCBI Taxonomy" id="3055"/>
    <lineage>
        <taxon>Eukaryota</taxon>
        <taxon>Viridiplantae</taxon>
        <taxon>Chlorophyta</taxon>
        <taxon>core chlorophytes</taxon>
        <taxon>Chlorophyceae</taxon>
        <taxon>CS clade</taxon>
        <taxon>Chlamydomonadales</taxon>
        <taxon>Chlamydomonadaceae</taxon>
        <taxon>Chlamydomonas</taxon>
    </lineage>
</organism>
<keyword evidence="8 9" id="KW-0862">Zinc</keyword>
<keyword evidence="12" id="KW-1185">Reference proteome</keyword>
<dbReference type="EMBL" id="CM008975">
    <property type="protein sequence ID" value="PNW72941.1"/>
    <property type="molecule type" value="Genomic_DNA"/>
</dbReference>
<evidence type="ECO:0000256" key="5">
    <source>
        <dbReference type="ARBA" id="ARBA00022679"/>
    </source>
</evidence>
<evidence type="ECO:0000256" key="7">
    <source>
        <dbReference type="ARBA" id="ARBA00022737"/>
    </source>
</evidence>
<dbReference type="KEGG" id="cre:CHLRE_14g612500v5"/>
<evidence type="ECO:0000256" key="9">
    <source>
        <dbReference type="RuleBase" id="RU365056"/>
    </source>
</evidence>
<dbReference type="InterPro" id="IPR045089">
    <property type="entry name" value="PGGT1B-like"/>
</dbReference>
<dbReference type="SUPFAM" id="SSF48239">
    <property type="entry name" value="Terpenoid cyclases/Protein prenyltransferases"/>
    <property type="match status" value="1"/>
</dbReference>
<dbReference type="EC" id="2.5.1.58" evidence="2 9"/>
<name>A0A2K3CXC6_CHLRE</name>
<proteinExistence type="inferred from homology"/>
<evidence type="ECO:0000259" key="10">
    <source>
        <dbReference type="Pfam" id="PF00432"/>
    </source>
</evidence>
<dbReference type="GO" id="GO:0008270">
    <property type="term" value="F:zinc ion binding"/>
    <property type="evidence" value="ECO:0007669"/>
    <property type="project" value="UniProtKB-UniRule"/>
</dbReference>
<dbReference type="InterPro" id="IPR026872">
    <property type="entry name" value="FTB"/>
</dbReference>
<dbReference type="PaxDb" id="3055-EDO99033"/>
<dbReference type="PANTHER" id="PTHR11774">
    <property type="entry name" value="GERANYLGERANYL TRANSFERASE TYPE BETA SUBUNIT"/>
    <property type="match status" value="1"/>
</dbReference>
<dbReference type="AlphaFoldDB" id="A0A2K3CXC6"/>
<dbReference type="Gramene" id="PNW72941">
    <property type="protein sequence ID" value="PNW72941"/>
    <property type="gene ID" value="CHLRE_14g612500v5"/>
</dbReference>
<dbReference type="GO" id="GO:0097354">
    <property type="term" value="P:prenylation"/>
    <property type="evidence" value="ECO:0007669"/>
    <property type="project" value="UniProtKB-UniRule"/>
</dbReference>
<keyword evidence="4 9" id="KW-0637">Prenyltransferase</keyword>
<accession>A0A2K3CXC6</accession>
<dbReference type="GO" id="GO:0005965">
    <property type="term" value="C:protein farnesyltransferase complex"/>
    <property type="evidence" value="ECO:0000318"/>
    <property type="project" value="GO_Central"/>
</dbReference>
<dbReference type="GeneID" id="5724532"/>
<comment type="subunit">
    <text evidence="9">Heterodimer of FTA and FTB.</text>
</comment>
<sequence length="567" mass="59049">MWEDGLPTTTSKTQNALEKKLLPFYQDLEGIQDAEEIHDFLVLHRENHVAYLHSGLGQLSSGFAVLDASRTWIVYWLVHSLALLGAPLPKDVTADDIVAFLQSCQHPAGGYGGGPMQLAHLAPTYAAVAAAVTVGGKALGSIDRAAVRSFLLRMCIPPEQGGGFSVHEGGEGDLRACYTAMAVAHMLGLDADKQQLAARSGLAGYVRACQTYEGGLGGEPGNEAHGGYTFCGVAALVLAGGPGLLAATLDVPRLLHWLVHRQGSMEGGFNGRTNKLVDGCYSFWQGGVFPLLAMLSPSALRPPPVPQDSAGWPEVQVLPAPMMGASPPFELAEEEMHGRMHAYETLRARALEASDVADGALKGAAARHSADKARAARELLDQAAKAHEAGEAATTQMACINVSAFNIFPPPDPEMLTAQEQQYAAHVAYAAAVAAGAPPQLPEGTAPPPPAPPPPLCNYEALQLWILKCCQATKGGLRDKPGKPVDFYHTCYCLSGLAAAQHAPGAAVLGPREANLLARADPAVNVVDDKLTAARAHYAARPLPPLEAAGAGAGGAAGGAGGPEPMT</sequence>
<comment type="catalytic activity">
    <reaction evidence="9">
        <text>L-cysteinyl-[protein] + (2E,6E)-farnesyl diphosphate = S-(2E,6E)-farnesyl-L-cysteinyl-[protein] + diphosphate</text>
        <dbReference type="Rhea" id="RHEA:13345"/>
        <dbReference type="Rhea" id="RHEA-COMP:10131"/>
        <dbReference type="Rhea" id="RHEA-COMP:11535"/>
        <dbReference type="ChEBI" id="CHEBI:29950"/>
        <dbReference type="ChEBI" id="CHEBI:33019"/>
        <dbReference type="ChEBI" id="CHEBI:86019"/>
        <dbReference type="ChEBI" id="CHEBI:175763"/>
    </reaction>
</comment>
<dbReference type="InParanoid" id="A0A2K3CXC6"/>
<dbReference type="OMA" id="DSCYSHW"/>
<dbReference type="InterPro" id="IPR001330">
    <property type="entry name" value="Prenyltrans"/>
</dbReference>
<keyword evidence="6 9" id="KW-0479">Metal-binding</keyword>
<dbReference type="PANTHER" id="PTHR11774:SF6">
    <property type="entry name" value="PROTEIN FARNESYLTRANSFERASE SUBUNIT BETA"/>
    <property type="match status" value="1"/>
</dbReference>
<dbReference type="Pfam" id="PF00432">
    <property type="entry name" value="Prenyltrans"/>
    <property type="match status" value="1"/>
</dbReference>
<dbReference type="GO" id="GO:0004660">
    <property type="term" value="F:protein farnesyltransferase activity"/>
    <property type="evidence" value="ECO:0007669"/>
    <property type="project" value="UniProtKB-UniRule"/>
</dbReference>
<comment type="function">
    <text evidence="9">Catalyzes the transfer of a farnesyl moiety from farnesyl diphosphate to a cysteine at the fourth position from the C-terminus of several proteins. The beta subunit is responsible for peptide-binding.</text>
</comment>
<dbReference type="CDD" id="cd02893">
    <property type="entry name" value="FTase"/>
    <property type="match status" value="1"/>
</dbReference>
<dbReference type="STRING" id="3055.A0A2K3CXC6"/>
<evidence type="ECO:0000256" key="4">
    <source>
        <dbReference type="ARBA" id="ARBA00022602"/>
    </source>
</evidence>
<keyword evidence="5 9" id="KW-0808">Transferase</keyword>
<evidence type="ECO:0000256" key="3">
    <source>
        <dbReference type="ARBA" id="ARBA00015798"/>
    </source>
</evidence>
<dbReference type="OrthoDB" id="10261146at2759"/>
<evidence type="ECO:0000313" key="12">
    <source>
        <dbReference type="Proteomes" id="UP000006906"/>
    </source>
</evidence>
<evidence type="ECO:0000313" key="11">
    <source>
        <dbReference type="EMBL" id="PNW72941.1"/>
    </source>
</evidence>
<evidence type="ECO:0000256" key="2">
    <source>
        <dbReference type="ARBA" id="ARBA00012702"/>
    </source>
</evidence>
<dbReference type="Proteomes" id="UP000006906">
    <property type="component" value="Chromosome 14"/>
</dbReference>
<dbReference type="RefSeq" id="XP_042916692.1">
    <property type="nucleotide sequence ID" value="XM_043070019.1"/>
</dbReference>
<gene>
    <name evidence="11" type="ORF">CHLRE_14g612500v5</name>
</gene>
<evidence type="ECO:0000256" key="8">
    <source>
        <dbReference type="ARBA" id="ARBA00022833"/>
    </source>
</evidence>
<feature type="domain" description="Prenyltransferase alpha-alpha toroid" evidence="10">
    <location>
        <begin position="43"/>
        <end position="526"/>
    </location>
</feature>
<dbReference type="InterPro" id="IPR008930">
    <property type="entry name" value="Terpenoid_cyclase/PrenylTrfase"/>
</dbReference>
<evidence type="ECO:0000256" key="6">
    <source>
        <dbReference type="ARBA" id="ARBA00022723"/>
    </source>
</evidence>